<evidence type="ECO:0000313" key="6">
    <source>
        <dbReference type="Proteomes" id="UP000318297"/>
    </source>
</evidence>
<proteinExistence type="predicted"/>
<dbReference type="InterPro" id="IPR036388">
    <property type="entry name" value="WH-like_DNA-bd_sf"/>
</dbReference>
<sequence length="119" mass="12858">MIYVMPTPERHDTRTCNAALTRAFQFLGKRWTGVLLASLTDGPASFTELKRAVVGISDSVLSDRLSDLTQTGLAQRVVHEGPPVTIVYSLTTAGEALLPAMKELGDWASVNLPEQSPCT</sequence>
<keyword evidence="6" id="KW-1185">Reference proteome</keyword>
<name>A0A561E3P0_9MICO</name>
<dbReference type="PANTHER" id="PTHR33204:SF37">
    <property type="entry name" value="HTH-TYPE TRANSCRIPTIONAL REGULATOR YODB"/>
    <property type="match status" value="1"/>
</dbReference>
<dbReference type="Pfam" id="PF01638">
    <property type="entry name" value="HxlR"/>
    <property type="match status" value="1"/>
</dbReference>
<dbReference type="InterPro" id="IPR036390">
    <property type="entry name" value="WH_DNA-bd_sf"/>
</dbReference>
<organism evidence="5 6">
    <name type="scientific">Rudaeicoccus suwonensis</name>
    <dbReference type="NCBI Taxonomy" id="657409"/>
    <lineage>
        <taxon>Bacteria</taxon>
        <taxon>Bacillati</taxon>
        <taxon>Actinomycetota</taxon>
        <taxon>Actinomycetes</taxon>
        <taxon>Micrococcales</taxon>
        <taxon>Dermacoccaceae</taxon>
        <taxon>Rudaeicoccus</taxon>
    </lineage>
</organism>
<accession>A0A561E3P0</accession>
<keyword evidence="3" id="KW-0804">Transcription</keyword>
<dbReference type="EMBL" id="VIVQ01000002">
    <property type="protein sequence ID" value="TWE10227.1"/>
    <property type="molecule type" value="Genomic_DNA"/>
</dbReference>
<dbReference type="PANTHER" id="PTHR33204">
    <property type="entry name" value="TRANSCRIPTIONAL REGULATOR, MARR FAMILY"/>
    <property type="match status" value="1"/>
</dbReference>
<evidence type="ECO:0000259" key="4">
    <source>
        <dbReference type="PROSITE" id="PS51118"/>
    </source>
</evidence>
<evidence type="ECO:0000256" key="3">
    <source>
        <dbReference type="ARBA" id="ARBA00023163"/>
    </source>
</evidence>
<dbReference type="Gene3D" id="1.10.10.10">
    <property type="entry name" value="Winged helix-like DNA-binding domain superfamily/Winged helix DNA-binding domain"/>
    <property type="match status" value="1"/>
</dbReference>
<evidence type="ECO:0000256" key="2">
    <source>
        <dbReference type="ARBA" id="ARBA00023125"/>
    </source>
</evidence>
<keyword evidence="1" id="KW-0805">Transcription regulation</keyword>
<gene>
    <name evidence="5" type="ORF">BKA23_2581</name>
</gene>
<evidence type="ECO:0000256" key="1">
    <source>
        <dbReference type="ARBA" id="ARBA00023015"/>
    </source>
</evidence>
<protein>
    <submittedName>
        <fullName evidence="5">HxlR family transcriptional regulator</fullName>
    </submittedName>
</protein>
<feature type="domain" description="HTH hxlR-type" evidence="4">
    <location>
        <begin position="16"/>
        <end position="116"/>
    </location>
</feature>
<dbReference type="AlphaFoldDB" id="A0A561E3P0"/>
<evidence type="ECO:0000313" key="5">
    <source>
        <dbReference type="EMBL" id="TWE10227.1"/>
    </source>
</evidence>
<dbReference type="PROSITE" id="PS51118">
    <property type="entry name" value="HTH_HXLR"/>
    <property type="match status" value="1"/>
</dbReference>
<comment type="caution">
    <text evidence="5">The sequence shown here is derived from an EMBL/GenBank/DDBJ whole genome shotgun (WGS) entry which is preliminary data.</text>
</comment>
<keyword evidence="2" id="KW-0238">DNA-binding</keyword>
<dbReference type="GO" id="GO:0003677">
    <property type="term" value="F:DNA binding"/>
    <property type="evidence" value="ECO:0007669"/>
    <property type="project" value="UniProtKB-KW"/>
</dbReference>
<reference evidence="5 6" key="1">
    <citation type="submission" date="2019-06" db="EMBL/GenBank/DDBJ databases">
        <title>Sequencing the genomes of 1000 actinobacteria strains.</title>
        <authorList>
            <person name="Klenk H.-P."/>
        </authorList>
    </citation>
    <scope>NUCLEOTIDE SEQUENCE [LARGE SCALE GENOMIC DNA]</scope>
    <source>
        <strain evidence="5 6">DSM 19560</strain>
    </source>
</reference>
<dbReference type="InterPro" id="IPR002577">
    <property type="entry name" value="HTH_HxlR"/>
</dbReference>
<dbReference type="SUPFAM" id="SSF46785">
    <property type="entry name" value="Winged helix' DNA-binding domain"/>
    <property type="match status" value="1"/>
</dbReference>
<dbReference type="Proteomes" id="UP000318297">
    <property type="component" value="Unassembled WGS sequence"/>
</dbReference>